<gene>
    <name evidence="2" type="ORF">LshimejAT787_3000010</name>
</gene>
<sequence length="106" mass="11935">MPSTPASEVRCIYSLATSCIPHGSSQPLSRSGSDSLSKPRRTNDHIKAFQELKQHVHPFTRPFSRYFEVRSDLNGWKQVNQSRKRHTAGNGLVGRRMTSNALGKVR</sequence>
<comment type="caution">
    <text evidence="2">The sequence shown here is derived from an EMBL/GenBank/DDBJ whole genome shotgun (WGS) entry which is preliminary data.</text>
</comment>
<evidence type="ECO:0000313" key="2">
    <source>
        <dbReference type="EMBL" id="GLB45792.1"/>
    </source>
</evidence>
<feature type="compositionally biased region" description="Polar residues" evidence="1">
    <location>
        <begin position="97"/>
        <end position="106"/>
    </location>
</feature>
<feature type="compositionally biased region" description="Polar residues" evidence="1">
    <location>
        <begin position="23"/>
        <end position="36"/>
    </location>
</feature>
<organism evidence="2 3">
    <name type="scientific">Lyophyllum shimeji</name>
    <name type="common">Hon-shimeji</name>
    <name type="synonym">Tricholoma shimeji</name>
    <dbReference type="NCBI Taxonomy" id="47721"/>
    <lineage>
        <taxon>Eukaryota</taxon>
        <taxon>Fungi</taxon>
        <taxon>Dikarya</taxon>
        <taxon>Basidiomycota</taxon>
        <taxon>Agaricomycotina</taxon>
        <taxon>Agaricomycetes</taxon>
        <taxon>Agaricomycetidae</taxon>
        <taxon>Agaricales</taxon>
        <taxon>Tricholomatineae</taxon>
        <taxon>Lyophyllaceae</taxon>
        <taxon>Lyophyllum</taxon>
    </lineage>
</organism>
<evidence type="ECO:0000313" key="3">
    <source>
        <dbReference type="Proteomes" id="UP001063166"/>
    </source>
</evidence>
<keyword evidence="3" id="KW-1185">Reference proteome</keyword>
<accession>A0A9P3UV50</accession>
<dbReference type="AlphaFoldDB" id="A0A9P3UV50"/>
<dbReference type="Proteomes" id="UP001063166">
    <property type="component" value="Unassembled WGS sequence"/>
</dbReference>
<protein>
    <submittedName>
        <fullName evidence="2">Uncharacterized protein</fullName>
    </submittedName>
</protein>
<proteinExistence type="predicted"/>
<feature type="region of interest" description="Disordered" evidence="1">
    <location>
        <begin position="78"/>
        <end position="106"/>
    </location>
</feature>
<reference evidence="2" key="1">
    <citation type="submission" date="2022-07" db="EMBL/GenBank/DDBJ databases">
        <title>The genome of Lyophyllum shimeji provides insight into the initial evolution of ectomycorrhizal fungal genome.</title>
        <authorList>
            <person name="Kobayashi Y."/>
            <person name="Shibata T."/>
            <person name="Hirakawa H."/>
            <person name="Shigenobu S."/>
            <person name="Nishiyama T."/>
            <person name="Yamada A."/>
            <person name="Hasebe M."/>
            <person name="Kawaguchi M."/>
        </authorList>
    </citation>
    <scope>NUCLEOTIDE SEQUENCE</scope>
    <source>
        <strain evidence="2">AT787</strain>
    </source>
</reference>
<name>A0A9P3UV50_LYOSH</name>
<feature type="region of interest" description="Disordered" evidence="1">
    <location>
        <begin position="21"/>
        <end position="42"/>
    </location>
</feature>
<dbReference type="EMBL" id="BRPK01000030">
    <property type="protein sequence ID" value="GLB45792.1"/>
    <property type="molecule type" value="Genomic_DNA"/>
</dbReference>
<evidence type="ECO:0000256" key="1">
    <source>
        <dbReference type="SAM" id="MobiDB-lite"/>
    </source>
</evidence>